<protein>
    <recommendedName>
        <fullName evidence="10">tRNA dimethylallyltransferase</fullName>
        <ecNumber evidence="10">2.5.1.75</ecNumber>
    </recommendedName>
    <alternativeName>
        <fullName evidence="10">Dimethylallyl diphosphate:tRNA dimethylallyltransferase</fullName>
        <shortName evidence="10">DMAPP:tRNA dimethylallyltransferase</shortName>
        <shortName evidence="10">DMATase</shortName>
    </alternativeName>
    <alternativeName>
        <fullName evidence="10">Isopentenyl-diphosphate:tRNA isopentenyltransferase</fullName>
        <shortName evidence="10">IPP transferase</shortName>
        <shortName evidence="10">IPPT</shortName>
        <shortName evidence="10">IPTase</shortName>
    </alternativeName>
</protein>
<name>A0A9X2FJF0_9LACO</name>
<feature type="binding site" evidence="10">
    <location>
        <begin position="12"/>
        <end position="17"/>
    </location>
    <ligand>
        <name>substrate</name>
    </ligand>
</feature>
<evidence type="ECO:0000256" key="1">
    <source>
        <dbReference type="ARBA" id="ARBA00001946"/>
    </source>
</evidence>
<keyword evidence="6 10" id="KW-0547">Nucleotide-binding</keyword>
<evidence type="ECO:0000256" key="2">
    <source>
        <dbReference type="ARBA" id="ARBA00003213"/>
    </source>
</evidence>
<dbReference type="SUPFAM" id="SSF52540">
    <property type="entry name" value="P-loop containing nucleoside triphosphate hydrolases"/>
    <property type="match status" value="1"/>
</dbReference>
<dbReference type="EMBL" id="JAIULA010000008">
    <property type="protein sequence ID" value="MCP0886787.1"/>
    <property type="molecule type" value="Genomic_DNA"/>
</dbReference>
<feature type="region of interest" description="Interaction with substrate tRNA" evidence="10">
    <location>
        <begin position="35"/>
        <end position="38"/>
    </location>
</feature>
<feature type="site" description="Interaction with substrate tRNA" evidence="10">
    <location>
        <position position="101"/>
    </location>
</feature>
<dbReference type="InterPro" id="IPR039657">
    <property type="entry name" value="Dimethylallyltransferase"/>
</dbReference>
<evidence type="ECO:0000313" key="15">
    <source>
        <dbReference type="Proteomes" id="UP001139006"/>
    </source>
</evidence>
<dbReference type="Pfam" id="PF01715">
    <property type="entry name" value="IPPT"/>
    <property type="match status" value="1"/>
</dbReference>
<accession>A0A9X2FJF0</accession>
<keyword evidence="4 10" id="KW-0808">Transferase</keyword>
<dbReference type="EC" id="2.5.1.75" evidence="10"/>
<dbReference type="PANTHER" id="PTHR11088">
    <property type="entry name" value="TRNA DIMETHYLALLYLTRANSFERASE"/>
    <property type="match status" value="1"/>
</dbReference>
<dbReference type="PANTHER" id="PTHR11088:SF60">
    <property type="entry name" value="TRNA DIMETHYLALLYLTRANSFERASE"/>
    <property type="match status" value="1"/>
</dbReference>
<keyword evidence="7 10" id="KW-0067">ATP-binding</keyword>
<comment type="subunit">
    <text evidence="10">Monomer.</text>
</comment>
<evidence type="ECO:0000256" key="6">
    <source>
        <dbReference type="ARBA" id="ARBA00022741"/>
    </source>
</evidence>
<organism evidence="14 15">
    <name type="scientific">Ligilactobacillus ubinensis</name>
    <dbReference type="NCBI Taxonomy" id="2876789"/>
    <lineage>
        <taxon>Bacteria</taxon>
        <taxon>Bacillati</taxon>
        <taxon>Bacillota</taxon>
        <taxon>Bacilli</taxon>
        <taxon>Lactobacillales</taxon>
        <taxon>Lactobacillaceae</taxon>
        <taxon>Ligilactobacillus</taxon>
    </lineage>
</organism>
<comment type="caution">
    <text evidence="14">The sequence shown here is derived from an EMBL/GenBank/DDBJ whole genome shotgun (WGS) entry which is preliminary data.</text>
</comment>
<gene>
    <name evidence="10 14" type="primary">miaA</name>
    <name evidence="14" type="ORF">LB941_05475</name>
</gene>
<comment type="cofactor">
    <cofactor evidence="1 10">
        <name>Mg(2+)</name>
        <dbReference type="ChEBI" id="CHEBI:18420"/>
    </cofactor>
</comment>
<feature type="site" description="Interaction with substrate tRNA" evidence="10">
    <location>
        <position position="126"/>
    </location>
</feature>
<evidence type="ECO:0000256" key="7">
    <source>
        <dbReference type="ARBA" id="ARBA00022840"/>
    </source>
</evidence>
<comment type="catalytic activity">
    <reaction evidence="9 10 11">
        <text>adenosine(37) in tRNA + dimethylallyl diphosphate = N(6)-dimethylallyladenosine(37) in tRNA + diphosphate</text>
        <dbReference type="Rhea" id="RHEA:26482"/>
        <dbReference type="Rhea" id="RHEA-COMP:10162"/>
        <dbReference type="Rhea" id="RHEA-COMP:10375"/>
        <dbReference type="ChEBI" id="CHEBI:33019"/>
        <dbReference type="ChEBI" id="CHEBI:57623"/>
        <dbReference type="ChEBI" id="CHEBI:74411"/>
        <dbReference type="ChEBI" id="CHEBI:74415"/>
        <dbReference type="EC" id="2.5.1.75"/>
    </reaction>
</comment>
<evidence type="ECO:0000256" key="11">
    <source>
        <dbReference type="RuleBase" id="RU003783"/>
    </source>
</evidence>
<evidence type="ECO:0000256" key="12">
    <source>
        <dbReference type="RuleBase" id="RU003784"/>
    </source>
</evidence>
<dbReference type="GO" id="GO:0052381">
    <property type="term" value="F:tRNA dimethylallyltransferase activity"/>
    <property type="evidence" value="ECO:0007669"/>
    <property type="project" value="UniProtKB-UniRule"/>
</dbReference>
<comment type="similarity">
    <text evidence="3 10 13">Belongs to the IPP transferase family.</text>
</comment>
<dbReference type="Proteomes" id="UP001139006">
    <property type="component" value="Unassembled WGS sequence"/>
</dbReference>
<keyword evidence="15" id="KW-1185">Reference proteome</keyword>
<comment type="caution">
    <text evidence="10">Lacks conserved residue(s) required for the propagation of feature annotation.</text>
</comment>
<evidence type="ECO:0000256" key="5">
    <source>
        <dbReference type="ARBA" id="ARBA00022694"/>
    </source>
</evidence>
<evidence type="ECO:0000256" key="8">
    <source>
        <dbReference type="ARBA" id="ARBA00022842"/>
    </source>
</evidence>
<evidence type="ECO:0000256" key="4">
    <source>
        <dbReference type="ARBA" id="ARBA00022679"/>
    </source>
</evidence>
<reference evidence="14 15" key="1">
    <citation type="journal article" date="2023" name="Int. J. Syst. Evol. Microbiol.">
        <title>Ligilactobacillus ubinensis sp. nov., a novel species isolated from the wild ferment of a durian fruit (Durio zibethinus).</title>
        <authorList>
            <person name="Heng Y.C."/>
            <person name="Menon N."/>
            <person name="Chen B."/>
            <person name="Loo B.Z.L."/>
            <person name="Wong G.W.J."/>
            <person name="Lim A.C.H."/>
            <person name="Silvaraju S."/>
            <person name="Kittelmann S."/>
        </authorList>
    </citation>
    <scope>NUCLEOTIDE SEQUENCE [LARGE SCALE GENOMIC DNA]</scope>
    <source>
        <strain evidence="14 15">WILCCON 0076</strain>
    </source>
</reference>
<proteinExistence type="inferred from homology"/>
<evidence type="ECO:0000256" key="3">
    <source>
        <dbReference type="ARBA" id="ARBA00005842"/>
    </source>
</evidence>
<dbReference type="RefSeq" id="WP_253360156.1">
    <property type="nucleotide sequence ID" value="NZ_JAIULA010000008.1"/>
</dbReference>
<sequence length="308" mass="36130">MGNKVLIIVGPTAVGKTQLSIELAQYFNGEIISGDSMQVYRNLDIGTAKITHKEMQNIKHYLIDCCEIDERWSVAEFIKASSQYIDEITKKNKLPFIVGGTGFYVQALLDNFQLGKDKYDENLKVRNEWIEYSKKNGKRALWDELNKVDSKAAKKIPISNERRVVRALEVYNETGEKFSNQKDVRNKDFDPLIIGLTTKREKLYERINQRVDLMLIEGLETEARRVYETGNVELPAAKGIGYKEFYPYFRGEYSYQRAVELIKQNSRHYAKRQLTWFRNKMDVIWFDLIEKPEETEKIKKVITEWIQK</sequence>
<dbReference type="NCBIfam" id="TIGR00174">
    <property type="entry name" value="miaA"/>
    <property type="match status" value="1"/>
</dbReference>
<dbReference type="Gene3D" id="1.10.20.140">
    <property type="match status" value="1"/>
</dbReference>
<comment type="function">
    <text evidence="2 10 12">Catalyzes the transfer of a dimethylallyl group onto the adenine at position 37 in tRNAs that read codons beginning with uridine, leading to the formation of N6-(dimethylallyl)adenosine (i(6)A).</text>
</comment>
<keyword evidence="5 10" id="KW-0819">tRNA processing</keyword>
<dbReference type="GO" id="GO:0005524">
    <property type="term" value="F:ATP binding"/>
    <property type="evidence" value="ECO:0007669"/>
    <property type="project" value="UniProtKB-UniRule"/>
</dbReference>
<dbReference type="AlphaFoldDB" id="A0A9X2FJF0"/>
<dbReference type="GO" id="GO:0006400">
    <property type="term" value="P:tRNA modification"/>
    <property type="evidence" value="ECO:0007669"/>
    <property type="project" value="TreeGrafter"/>
</dbReference>
<evidence type="ECO:0000256" key="10">
    <source>
        <dbReference type="HAMAP-Rule" id="MF_00185"/>
    </source>
</evidence>
<feature type="binding site" evidence="10">
    <location>
        <begin position="10"/>
        <end position="17"/>
    </location>
    <ligand>
        <name>ATP</name>
        <dbReference type="ChEBI" id="CHEBI:30616"/>
    </ligand>
</feature>
<keyword evidence="8 10" id="KW-0460">Magnesium</keyword>
<dbReference type="InterPro" id="IPR027417">
    <property type="entry name" value="P-loop_NTPase"/>
</dbReference>
<evidence type="ECO:0000256" key="13">
    <source>
        <dbReference type="RuleBase" id="RU003785"/>
    </source>
</evidence>
<dbReference type="InterPro" id="IPR018022">
    <property type="entry name" value="IPT"/>
</dbReference>
<evidence type="ECO:0000313" key="14">
    <source>
        <dbReference type="EMBL" id="MCP0886787.1"/>
    </source>
</evidence>
<dbReference type="HAMAP" id="MF_00185">
    <property type="entry name" value="IPP_trans"/>
    <property type="match status" value="1"/>
</dbReference>
<dbReference type="Gene3D" id="3.40.50.300">
    <property type="entry name" value="P-loop containing nucleotide triphosphate hydrolases"/>
    <property type="match status" value="1"/>
</dbReference>
<evidence type="ECO:0000256" key="9">
    <source>
        <dbReference type="ARBA" id="ARBA00049563"/>
    </source>
</evidence>